<dbReference type="Proteomes" id="UP001549321">
    <property type="component" value="Unassembled WGS sequence"/>
</dbReference>
<feature type="transmembrane region" description="Helical" evidence="1">
    <location>
        <begin position="74"/>
        <end position="96"/>
    </location>
</feature>
<reference evidence="2 3" key="1">
    <citation type="submission" date="2024-06" db="EMBL/GenBank/DDBJ databases">
        <title>Sorghum-associated microbial communities from plants grown in Nebraska, USA.</title>
        <authorList>
            <person name="Schachtman D."/>
        </authorList>
    </citation>
    <scope>NUCLEOTIDE SEQUENCE [LARGE SCALE GENOMIC DNA]</scope>
    <source>
        <strain evidence="2 3">3207</strain>
    </source>
</reference>
<evidence type="ECO:0000313" key="2">
    <source>
        <dbReference type="EMBL" id="MET4635861.1"/>
    </source>
</evidence>
<dbReference type="RefSeq" id="WP_354553405.1">
    <property type="nucleotide sequence ID" value="NZ_JBEPSM010000003.1"/>
</dbReference>
<feature type="transmembrane region" description="Helical" evidence="1">
    <location>
        <begin position="167"/>
        <end position="188"/>
    </location>
</feature>
<keyword evidence="1" id="KW-0472">Membrane</keyword>
<dbReference type="EMBL" id="JBEPSM010000003">
    <property type="protein sequence ID" value="MET4635861.1"/>
    <property type="molecule type" value="Genomic_DNA"/>
</dbReference>
<protein>
    <recommendedName>
        <fullName evidence="4">Yip1 domain-containing protein</fullName>
    </recommendedName>
</protein>
<comment type="caution">
    <text evidence="2">The sequence shown here is derived from an EMBL/GenBank/DDBJ whole genome shotgun (WGS) entry which is preliminary data.</text>
</comment>
<evidence type="ECO:0008006" key="4">
    <source>
        <dbReference type="Google" id="ProtNLM"/>
    </source>
</evidence>
<name>A0ABV2R5C9_9HYPH</name>
<organism evidence="2 3">
    <name type="scientific">Kaistia defluvii</name>
    <dbReference type="NCBI Taxonomy" id="410841"/>
    <lineage>
        <taxon>Bacteria</taxon>
        <taxon>Pseudomonadati</taxon>
        <taxon>Pseudomonadota</taxon>
        <taxon>Alphaproteobacteria</taxon>
        <taxon>Hyphomicrobiales</taxon>
        <taxon>Kaistiaceae</taxon>
        <taxon>Kaistia</taxon>
    </lineage>
</organism>
<feature type="transmembrane region" description="Helical" evidence="1">
    <location>
        <begin position="108"/>
        <end position="131"/>
    </location>
</feature>
<sequence length="194" mass="20724">MINPSASSALTGAFELFLGRREGLTRFDFSVDGFWSSFGAVLYMLPFFAISVAVEHRLRPEDVTIAGPTDAIFLVSRGLDLVLDWIAMPILLAIFAKRLGIARSYASYIVVRNWASVIMAAPQAAIALLAGLGVVPIEFAAVVSLAIVGVMLRYHYQIVGATLGKSVGFRVGLVAADLALSLILSGIFSRLFGA</sequence>
<proteinExistence type="predicted"/>
<keyword evidence="3" id="KW-1185">Reference proteome</keyword>
<feature type="transmembrane region" description="Helical" evidence="1">
    <location>
        <begin position="137"/>
        <end position="155"/>
    </location>
</feature>
<accession>A0ABV2R5C9</accession>
<evidence type="ECO:0000313" key="3">
    <source>
        <dbReference type="Proteomes" id="UP001549321"/>
    </source>
</evidence>
<keyword evidence="1" id="KW-1133">Transmembrane helix</keyword>
<gene>
    <name evidence="2" type="ORF">ABIE08_003812</name>
</gene>
<keyword evidence="1" id="KW-0812">Transmembrane</keyword>
<feature type="transmembrane region" description="Helical" evidence="1">
    <location>
        <begin position="34"/>
        <end position="54"/>
    </location>
</feature>
<evidence type="ECO:0000256" key="1">
    <source>
        <dbReference type="SAM" id="Phobius"/>
    </source>
</evidence>